<sequence>MAGQNEENLPFIWFPDATSRERHHDNRNMGFCCESGFVLHKLEEKAPTFHARLMEFGWAPLTEDPPDGRSTYRLSFTSRGKKRRTGRASSSKVAAGSDDEVPLSGALVEEDLVAVRKRLGSAYTDFTPVSPSTTLEVEMLRRELRQERTKGLARDHLMVRIWKTMRTIFTCVAPGQELPWVEKGNFKNFTFLDEAVTGLVPPKDLCSDVDTSQSQSP</sequence>
<reference evidence="3" key="1">
    <citation type="journal article" date="2011" name="Nature">
        <title>Genome sequence and analysis of the tuber crop potato.</title>
        <authorList>
            <consortium name="The Potato Genome Sequencing Consortium"/>
        </authorList>
    </citation>
    <scope>NUCLEOTIDE SEQUENCE [LARGE SCALE GENOMIC DNA]</scope>
    <source>
        <strain evidence="3">cv. DM1-3 516 R44</strain>
    </source>
</reference>
<proteinExistence type="predicted"/>
<evidence type="ECO:0000313" key="2">
    <source>
        <dbReference type="EnsemblPlants" id="PGSC0003DMT400092286"/>
    </source>
</evidence>
<organism evidence="2 3">
    <name type="scientific">Solanum tuberosum</name>
    <name type="common">Potato</name>
    <dbReference type="NCBI Taxonomy" id="4113"/>
    <lineage>
        <taxon>Eukaryota</taxon>
        <taxon>Viridiplantae</taxon>
        <taxon>Streptophyta</taxon>
        <taxon>Embryophyta</taxon>
        <taxon>Tracheophyta</taxon>
        <taxon>Spermatophyta</taxon>
        <taxon>Magnoliopsida</taxon>
        <taxon>eudicotyledons</taxon>
        <taxon>Gunneridae</taxon>
        <taxon>Pentapetalae</taxon>
        <taxon>asterids</taxon>
        <taxon>lamiids</taxon>
        <taxon>Solanales</taxon>
        <taxon>Solanaceae</taxon>
        <taxon>Solanoideae</taxon>
        <taxon>Solaneae</taxon>
        <taxon>Solanum</taxon>
    </lineage>
</organism>
<dbReference type="AlphaFoldDB" id="M1DPH2"/>
<protein>
    <submittedName>
        <fullName evidence="2">Uncharacterized protein</fullName>
    </submittedName>
</protein>
<accession>M1DPH2</accession>
<feature type="region of interest" description="Disordered" evidence="1">
    <location>
        <begin position="69"/>
        <end position="98"/>
    </location>
</feature>
<name>M1DPH2_SOLTU</name>
<evidence type="ECO:0000313" key="3">
    <source>
        <dbReference type="Proteomes" id="UP000011115"/>
    </source>
</evidence>
<reference evidence="2" key="2">
    <citation type="submission" date="2015-06" db="UniProtKB">
        <authorList>
            <consortium name="EnsemblPlants"/>
        </authorList>
    </citation>
    <scope>IDENTIFICATION</scope>
    <source>
        <strain evidence="2">DM1-3 516 R44</strain>
    </source>
</reference>
<dbReference type="EnsemblPlants" id="PGSC0003DMT400092286">
    <property type="protein sequence ID" value="PGSC0003DMT400092286"/>
    <property type="gene ID" value="PGSC0003DMG400041857"/>
</dbReference>
<dbReference type="Proteomes" id="UP000011115">
    <property type="component" value="Unassembled WGS sequence"/>
</dbReference>
<evidence type="ECO:0000256" key="1">
    <source>
        <dbReference type="SAM" id="MobiDB-lite"/>
    </source>
</evidence>
<dbReference type="InParanoid" id="M1DPH2"/>
<keyword evidence="3" id="KW-1185">Reference proteome</keyword>
<dbReference type="HOGENOM" id="CLU_055921_1_0_1"/>
<dbReference type="PaxDb" id="4113-PGSC0003DMT400092286"/>
<dbReference type="Gramene" id="PGSC0003DMT400092286">
    <property type="protein sequence ID" value="PGSC0003DMT400092286"/>
    <property type="gene ID" value="PGSC0003DMG400041857"/>
</dbReference>